<organism evidence="2 3">
    <name type="scientific">Corchorus olitorius</name>
    <dbReference type="NCBI Taxonomy" id="93759"/>
    <lineage>
        <taxon>Eukaryota</taxon>
        <taxon>Viridiplantae</taxon>
        <taxon>Streptophyta</taxon>
        <taxon>Embryophyta</taxon>
        <taxon>Tracheophyta</taxon>
        <taxon>Spermatophyta</taxon>
        <taxon>Magnoliopsida</taxon>
        <taxon>eudicotyledons</taxon>
        <taxon>Gunneridae</taxon>
        <taxon>Pentapetalae</taxon>
        <taxon>rosids</taxon>
        <taxon>malvids</taxon>
        <taxon>Malvales</taxon>
        <taxon>Malvaceae</taxon>
        <taxon>Grewioideae</taxon>
        <taxon>Apeibeae</taxon>
        <taxon>Corchorus</taxon>
    </lineage>
</organism>
<dbReference type="EMBL" id="AWUE01014614">
    <property type="protein sequence ID" value="OMP02559.1"/>
    <property type="molecule type" value="Genomic_DNA"/>
</dbReference>
<dbReference type="Proteomes" id="UP000187203">
    <property type="component" value="Unassembled WGS sequence"/>
</dbReference>
<gene>
    <name evidence="2" type="ORF">COLO4_10998</name>
</gene>
<sequence>MNFSHESSNPNPNFPFFPQNYDPMTEFELSDYLMFDDTVFEEDSSSQSMASPEMGMGGASNNIEINGATAASPRSSNMQVIL</sequence>
<evidence type="ECO:0000256" key="1">
    <source>
        <dbReference type="SAM" id="MobiDB-lite"/>
    </source>
</evidence>
<comment type="caution">
    <text evidence="2">The sequence shown here is derived from an EMBL/GenBank/DDBJ whole genome shotgun (WGS) entry which is preliminary data.</text>
</comment>
<dbReference type="OrthoDB" id="693960at2759"/>
<feature type="region of interest" description="Disordered" evidence="1">
    <location>
        <begin position="43"/>
        <end position="62"/>
    </location>
</feature>
<evidence type="ECO:0000313" key="3">
    <source>
        <dbReference type="Proteomes" id="UP000187203"/>
    </source>
</evidence>
<proteinExistence type="predicted"/>
<keyword evidence="3" id="KW-1185">Reference proteome</keyword>
<reference evidence="3" key="1">
    <citation type="submission" date="2013-09" db="EMBL/GenBank/DDBJ databases">
        <title>Corchorus olitorius genome sequencing.</title>
        <authorList>
            <person name="Alam M."/>
            <person name="Haque M.S."/>
            <person name="Islam M.S."/>
            <person name="Emdad E.M."/>
            <person name="Islam M.M."/>
            <person name="Ahmed B."/>
            <person name="Halim A."/>
            <person name="Hossen Q.M.M."/>
            <person name="Hossain M.Z."/>
            <person name="Ahmed R."/>
            <person name="Khan M.M."/>
            <person name="Islam R."/>
            <person name="Rashid M.M."/>
            <person name="Khan S.A."/>
            <person name="Rahman M.S."/>
            <person name="Alam M."/>
            <person name="Yahiya A.S."/>
            <person name="Khan M.S."/>
            <person name="Azam M.S."/>
            <person name="Haque T."/>
            <person name="Lashkar M.Z.H."/>
            <person name="Akhand A.I."/>
            <person name="Morshed G."/>
            <person name="Roy S."/>
            <person name="Uddin K.S."/>
            <person name="Rabeya T."/>
            <person name="Hossain A.S."/>
            <person name="Chowdhury A."/>
            <person name="Snigdha A.R."/>
            <person name="Mortoza M.S."/>
            <person name="Matin S.A."/>
            <person name="Hoque S.M.E."/>
            <person name="Islam M.K."/>
            <person name="Roy D.K."/>
            <person name="Haider R."/>
            <person name="Moosa M.M."/>
            <person name="Elias S.M."/>
            <person name="Hasan A.M."/>
            <person name="Jahan S."/>
            <person name="Shafiuddin M."/>
            <person name="Mahmood N."/>
            <person name="Shommy N.S."/>
        </authorList>
    </citation>
    <scope>NUCLEOTIDE SEQUENCE [LARGE SCALE GENOMIC DNA]</scope>
    <source>
        <strain evidence="3">cv. O-4</strain>
    </source>
</reference>
<protein>
    <submittedName>
        <fullName evidence="2">Uncharacterized protein</fullName>
    </submittedName>
</protein>
<dbReference type="AlphaFoldDB" id="A0A1R3K653"/>
<name>A0A1R3K653_9ROSI</name>
<accession>A0A1R3K653</accession>
<evidence type="ECO:0000313" key="2">
    <source>
        <dbReference type="EMBL" id="OMP02559.1"/>
    </source>
</evidence>